<comment type="similarity">
    <text evidence="1">Belongs to the UPF0102 family.</text>
</comment>
<dbReference type="Pfam" id="PF02021">
    <property type="entry name" value="UPF0102"/>
    <property type="match status" value="1"/>
</dbReference>
<dbReference type="SUPFAM" id="SSF52980">
    <property type="entry name" value="Restriction endonuclease-like"/>
    <property type="match status" value="1"/>
</dbReference>
<dbReference type="NCBIfam" id="TIGR00252">
    <property type="entry name" value="YraN family protein"/>
    <property type="match status" value="1"/>
</dbReference>
<name>A0A832N5T1_9GAMM</name>
<accession>A0A832N5T1</accession>
<dbReference type="AlphaFoldDB" id="A0A832N5T1"/>
<feature type="non-terminal residue" evidence="2">
    <location>
        <position position="64"/>
    </location>
</feature>
<dbReference type="PANTHER" id="PTHR34039:SF1">
    <property type="entry name" value="UPF0102 PROTEIN YRAN"/>
    <property type="match status" value="1"/>
</dbReference>
<dbReference type="Gene3D" id="3.40.1350.10">
    <property type="match status" value="1"/>
</dbReference>
<comment type="caution">
    <text evidence="2">The sequence shown here is derived from an EMBL/GenBank/DDBJ whole genome shotgun (WGS) entry which is preliminary data.</text>
</comment>
<gene>
    <name evidence="2" type="ORF">ENJ65_06475</name>
</gene>
<dbReference type="InterPro" id="IPR003509">
    <property type="entry name" value="UPF0102_YraN-like"/>
</dbReference>
<reference evidence="2" key="1">
    <citation type="journal article" date="2020" name="mSystems">
        <title>Genome- and Community-Level Interaction Insights into Carbon Utilization and Element Cycling Functions of Hydrothermarchaeota in Hydrothermal Sediment.</title>
        <authorList>
            <person name="Zhou Z."/>
            <person name="Liu Y."/>
            <person name="Xu W."/>
            <person name="Pan J."/>
            <person name="Luo Z.H."/>
            <person name="Li M."/>
        </authorList>
    </citation>
    <scope>NUCLEOTIDE SEQUENCE [LARGE SCALE GENOMIC DNA]</scope>
    <source>
        <strain evidence="2">HyVt-505</strain>
    </source>
</reference>
<protein>
    <submittedName>
        <fullName evidence="2">YraN family protein</fullName>
    </submittedName>
</protein>
<dbReference type="Proteomes" id="UP000885832">
    <property type="component" value="Unassembled WGS sequence"/>
</dbReference>
<dbReference type="PANTHER" id="PTHR34039">
    <property type="entry name" value="UPF0102 PROTEIN YRAN"/>
    <property type="match status" value="1"/>
</dbReference>
<dbReference type="InterPro" id="IPR011856">
    <property type="entry name" value="tRNA_endonuc-like_dom_sf"/>
</dbReference>
<dbReference type="EMBL" id="DRNF01000408">
    <property type="protein sequence ID" value="HHJ81262.1"/>
    <property type="molecule type" value="Genomic_DNA"/>
</dbReference>
<dbReference type="GO" id="GO:0003676">
    <property type="term" value="F:nucleic acid binding"/>
    <property type="evidence" value="ECO:0007669"/>
    <property type="project" value="InterPro"/>
</dbReference>
<proteinExistence type="inferred from homology"/>
<dbReference type="InterPro" id="IPR011335">
    <property type="entry name" value="Restrct_endonuc-II-like"/>
</dbReference>
<sequence length="64" mass="7267">MSSKQQTGQAAESQACDLLQKQGLQLIERNYHCRQGEIDLIMRDGNCTVFVEVRYRRNSSFGSA</sequence>
<evidence type="ECO:0000256" key="1">
    <source>
        <dbReference type="ARBA" id="ARBA00006738"/>
    </source>
</evidence>
<organism evidence="2">
    <name type="scientific">Candidatus Tenderia electrophaga</name>
    <dbReference type="NCBI Taxonomy" id="1748243"/>
    <lineage>
        <taxon>Bacteria</taxon>
        <taxon>Pseudomonadati</taxon>
        <taxon>Pseudomonadota</taxon>
        <taxon>Gammaproteobacteria</taxon>
        <taxon>Candidatus Tenderiales</taxon>
        <taxon>Candidatus Tenderiaceae</taxon>
        <taxon>Candidatus Tenderia</taxon>
    </lineage>
</organism>
<dbReference type="NCBIfam" id="NF009150">
    <property type="entry name" value="PRK12497.1-3"/>
    <property type="match status" value="1"/>
</dbReference>
<evidence type="ECO:0000313" key="2">
    <source>
        <dbReference type="EMBL" id="HHJ81262.1"/>
    </source>
</evidence>